<comment type="caution">
    <text evidence="1">The sequence shown here is derived from an EMBL/GenBank/DDBJ whole genome shotgun (WGS) entry which is preliminary data.</text>
</comment>
<organism evidence="1 2">
    <name type="scientific">Bauhinia variegata</name>
    <name type="common">Purple orchid tree</name>
    <name type="synonym">Phanera variegata</name>
    <dbReference type="NCBI Taxonomy" id="167791"/>
    <lineage>
        <taxon>Eukaryota</taxon>
        <taxon>Viridiplantae</taxon>
        <taxon>Streptophyta</taxon>
        <taxon>Embryophyta</taxon>
        <taxon>Tracheophyta</taxon>
        <taxon>Spermatophyta</taxon>
        <taxon>Magnoliopsida</taxon>
        <taxon>eudicotyledons</taxon>
        <taxon>Gunneridae</taxon>
        <taxon>Pentapetalae</taxon>
        <taxon>rosids</taxon>
        <taxon>fabids</taxon>
        <taxon>Fabales</taxon>
        <taxon>Fabaceae</taxon>
        <taxon>Cercidoideae</taxon>
        <taxon>Cercideae</taxon>
        <taxon>Bauhiniinae</taxon>
        <taxon>Bauhinia</taxon>
    </lineage>
</organism>
<protein>
    <submittedName>
        <fullName evidence="1">Uncharacterized protein</fullName>
    </submittedName>
</protein>
<reference evidence="1 2" key="1">
    <citation type="journal article" date="2022" name="DNA Res.">
        <title>Chromosomal-level genome assembly of the orchid tree Bauhinia variegata (Leguminosae; Cercidoideae) supports the allotetraploid origin hypothesis of Bauhinia.</title>
        <authorList>
            <person name="Zhong Y."/>
            <person name="Chen Y."/>
            <person name="Zheng D."/>
            <person name="Pang J."/>
            <person name="Liu Y."/>
            <person name="Luo S."/>
            <person name="Meng S."/>
            <person name="Qian L."/>
            <person name="Wei D."/>
            <person name="Dai S."/>
            <person name="Zhou R."/>
        </authorList>
    </citation>
    <scope>NUCLEOTIDE SEQUENCE [LARGE SCALE GENOMIC DNA]</scope>
    <source>
        <strain evidence="1">BV-YZ2020</strain>
    </source>
</reference>
<keyword evidence="2" id="KW-1185">Reference proteome</keyword>
<evidence type="ECO:0000313" key="2">
    <source>
        <dbReference type="Proteomes" id="UP000828941"/>
    </source>
</evidence>
<name>A0ACB9MX07_BAUVA</name>
<dbReference type="EMBL" id="CM039433">
    <property type="protein sequence ID" value="KAI4328263.1"/>
    <property type="molecule type" value="Genomic_DNA"/>
</dbReference>
<dbReference type="Proteomes" id="UP000828941">
    <property type="component" value="Chromosome 8"/>
</dbReference>
<proteinExistence type="predicted"/>
<accession>A0ACB9MX07</accession>
<gene>
    <name evidence="1" type="ORF">L6164_020631</name>
</gene>
<sequence length="166" mass="18313">MAPEYAASGKLTDRSDVFSFGVVLLELVTGRKPVDQTQPLGEESLVEWARPLLIHAVETGDFGALVDPRLGHRFVESEMVRMIEAAAACIRHSAPKRPRMVQVLRALDSGDEPLDLSNGVKYGQSTVYDSGQYNEDIMRFRGVNFGSSGNSDMYSFSREMSGLQHS</sequence>
<evidence type="ECO:0000313" key="1">
    <source>
        <dbReference type="EMBL" id="KAI4328263.1"/>
    </source>
</evidence>